<keyword evidence="3" id="KW-1185">Reference proteome</keyword>
<accession>A0A964BY94</accession>
<keyword evidence="1" id="KW-0472">Membrane</keyword>
<dbReference type="RefSeq" id="WP_229642459.1">
    <property type="nucleotide sequence ID" value="NZ_JADWDC010000079.1"/>
</dbReference>
<gene>
    <name evidence="2" type="ORF">I4641_20575</name>
</gene>
<evidence type="ECO:0000256" key="1">
    <source>
        <dbReference type="SAM" id="Phobius"/>
    </source>
</evidence>
<comment type="caution">
    <text evidence="2">The sequence shown here is derived from an EMBL/GenBank/DDBJ whole genome shotgun (WGS) entry which is preliminary data.</text>
</comment>
<proteinExistence type="predicted"/>
<protein>
    <submittedName>
        <fullName evidence="2">Uncharacterized protein</fullName>
    </submittedName>
</protein>
<reference evidence="2" key="1">
    <citation type="journal article" date="2021" name="Antonie Van Leeuwenhoek">
        <title>Draft genome and description of Waterburya agarophytonicola gen. nov. sp. nov. (Pleurocapsales, Cyanobacteria): a seaweed symbiont.</title>
        <authorList>
            <person name="Bonthond G."/>
            <person name="Shalygin S."/>
            <person name="Bayer T."/>
            <person name="Weinberger F."/>
        </authorList>
    </citation>
    <scope>NUCLEOTIDE SEQUENCE</scope>
    <source>
        <strain evidence="2">KI4</strain>
    </source>
</reference>
<sequence>MKMLKLFKNLGIALLFISTIFISIIWNHSSDITRATTFNAVNPNTVSVIDTINNRPARLRTNPQLRAALVDSIIPMARDKVQRTENIEVTIPIPSRGSAGEGVNLESGTRPGRYEVIANRNTSGEAEPITPTSLDGMFAEEERNNGTLSRNYKVFPQANNFLVADARGLFVQEQHVNAFQLIALDRDNNNKVVLINTHANDFCIDALNAVNNNTWKKNYYDIDNYDIDNLNN</sequence>
<feature type="transmembrane region" description="Helical" evidence="1">
    <location>
        <begin position="7"/>
        <end position="26"/>
    </location>
</feature>
<evidence type="ECO:0000313" key="2">
    <source>
        <dbReference type="EMBL" id="MCC0179360.1"/>
    </source>
</evidence>
<keyword evidence="1" id="KW-0812">Transmembrane</keyword>
<keyword evidence="1" id="KW-1133">Transmembrane helix</keyword>
<dbReference type="Proteomes" id="UP000729733">
    <property type="component" value="Unassembled WGS sequence"/>
</dbReference>
<dbReference type="AlphaFoldDB" id="A0A964BY94"/>
<dbReference type="EMBL" id="JADWDC010000079">
    <property type="protein sequence ID" value="MCC0179360.1"/>
    <property type="molecule type" value="Genomic_DNA"/>
</dbReference>
<organism evidence="2 3">
    <name type="scientific">Waterburya agarophytonicola KI4</name>
    <dbReference type="NCBI Taxonomy" id="2874699"/>
    <lineage>
        <taxon>Bacteria</taxon>
        <taxon>Bacillati</taxon>
        <taxon>Cyanobacteriota</taxon>
        <taxon>Cyanophyceae</taxon>
        <taxon>Pleurocapsales</taxon>
        <taxon>Hyellaceae</taxon>
        <taxon>Waterburya</taxon>
        <taxon>Waterburya agarophytonicola</taxon>
    </lineage>
</organism>
<name>A0A964BY94_9CYAN</name>
<evidence type="ECO:0000313" key="3">
    <source>
        <dbReference type="Proteomes" id="UP000729733"/>
    </source>
</evidence>